<reference evidence="1" key="1">
    <citation type="submission" date="2020-11" db="EMBL/GenBank/DDBJ databases">
        <authorList>
            <consortium name="DOE Joint Genome Institute"/>
            <person name="Ahrendt S."/>
            <person name="Riley R."/>
            <person name="Andreopoulos W."/>
            <person name="Labutti K."/>
            <person name="Pangilinan J."/>
            <person name="Ruiz-Duenas F.J."/>
            <person name="Barrasa J.M."/>
            <person name="Sanchez-Garcia M."/>
            <person name="Camarero S."/>
            <person name="Miyauchi S."/>
            <person name="Serrano A."/>
            <person name="Linde D."/>
            <person name="Babiker R."/>
            <person name="Drula E."/>
            <person name="Ayuso-Fernandez I."/>
            <person name="Pacheco R."/>
            <person name="Padilla G."/>
            <person name="Ferreira P."/>
            <person name="Barriuso J."/>
            <person name="Kellner H."/>
            <person name="Castanera R."/>
            <person name="Alfaro M."/>
            <person name="Ramirez L."/>
            <person name="Pisabarro A.G."/>
            <person name="Kuo A."/>
            <person name="Tritt A."/>
            <person name="Lipzen A."/>
            <person name="He G."/>
            <person name="Yan M."/>
            <person name="Ng V."/>
            <person name="Cullen D."/>
            <person name="Martin F."/>
            <person name="Rosso M.-N."/>
            <person name="Henrissat B."/>
            <person name="Hibbett D."/>
            <person name="Martinez A.T."/>
            <person name="Grigoriev I.V."/>
        </authorList>
    </citation>
    <scope>NUCLEOTIDE SEQUENCE</scope>
    <source>
        <strain evidence="1">AH 40177</strain>
    </source>
</reference>
<name>A0A9P5PJI4_9AGAR</name>
<comment type="caution">
    <text evidence="1">The sequence shown here is derived from an EMBL/GenBank/DDBJ whole genome shotgun (WGS) entry which is preliminary data.</text>
</comment>
<sequence length="63" mass="7068">MSVPKPARNISLPASLVENLVRIQAEELKRLKKRLDEAQVSLGILCIITRLHDLTVTSLEIHP</sequence>
<dbReference type="Proteomes" id="UP000772434">
    <property type="component" value="Unassembled WGS sequence"/>
</dbReference>
<dbReference type="EMBL" id="JADNRY010000122">
    <property type="protein sequence ID" value="KAF9064496.1"/>
    <property type="molecule type" value="Genomic_DNA"/>
</dbReference>
<evidence type="ECO:0000313" key="2">
    <source>
        <dbReference type="Proteomes" id="UP000772434"/>
    </source>
</evidence>
<organism evidence="1 2">
    <name type="scientific">Rhodocollybia butyracea</name>
    <dbReference type="NCBI Taxonomy" id="206335"/>
    <lineage>
        <taxon>Eukaryota</taxon>
        <taxon>Fungi</taxon>
        <taxon>Dikarya</taxon>
        <taxon>Basidiomycota</taxon>
        <taxon>Agaricomycotina</taxon>
        <taxon>Agaricomycetes</taxon>
        <taxon>Agaricomycetidae</taxon>
        <taxon>Agaricales</taxon>
        <taxon>Marasmiineae</taxon>
        <taxon>Omphalotaceae</taxon>
        <taxon>Rhodocollybia</taxon>
    </lineage>
</organism>
<proteinExistence type="predicted"/>
<gene>
    <name evidence="1" type="ORF">BDP27DRAFT_159640</name>
</gene>
<keyword evidence="2" id="KW-1185">Reference proteome</keyword>
<evidence type="ECO:0000313" key="1">
    <source>
        <dbReference type="EMBL" id="KAF9064496.1"/>
    </source>
</evidence>
<protein>
    <submittedName>
        <fullName evidence="1">Uncharacterized protein</fullName>
    </submittedName>
</protein>
<accession>A0A9P5PJI4</accession>
<dbReference type="AlphaFoldDB" id="A0A9P5PJI4"/>